<dbReference type="HAMAP" id="MF_00181">
    <property type="entry name" value="Cytosol_peptidase_M17"/>
    <property type="match status" value="1"/>
</dbReference>
<dbReference type="SUPFAM" id="SSF53187">
    <property type="entry name" value="Zn-dependent exopeptidases"/>
    <property type="match status" value="1"/>
</dbReference>
<dbReference type="Gene3D" id="3.40.220.10">
    <property type="entry name" value="Leucine Aminopeptidase, subunit E, domain 1"/>
    <property type="match status" value="1"/>
</dbReference>
<protein>
    <recommendedName>
        <fullName evidence="8">Probable cytosol aminopeptidase</fullName>
        <ecNumber evidence="8">3.4.11.1</ecNumber>
    </recommendedName>
    <alternativeName>
        <fullName evidence="8">Leucine aminopeptidase</fullName>
        <shortName evidence="8">LAP</shortName>
        <ecNumber evidence="8">3.4.11.10</ecNumber>
    </alternativeName>
    <alternativeName>
        <fullName evidence="8">Leucyl aminopeptidase</fullName>
    </alternativeName>
</protein>
<dbReference type="InterPro" id="IPR000819">
    <property type="entry name" value="Peptidase_M17_C"/>
</dbReference>
<keyword evidence="8" id="KW-0963">Cytoplasm</keyword>
<dbReference type="PRINTS" id="PR00481">
    <property type="entry name" value="LAMNOPPTDASE"/>
</dbReference>
<evidence type="ECO:0000313" key="11">
    <source>
        <dbReference type="Proteomes" id="UP001160130"/>
    </source>
</evidence>
<feature type="active site" evidence="8">
    <location>
        <position position="280"/>
    </location>
</feature>
<feature type="binding site" evidence="8">
    <location>
        <position position="350"/>
    </location>
    <ligand>
        <name>Mn(2+)</name>
        <dbReference type="ChEBI" id="CHEBI:29035"/>
        <label>1</label>
    </ligand>
</feature>
<evidence type="ECO:0000256" key="7">
    <source>
        <dbReference type="ARBA" id="ARBA00049972"/>
    </source>
</evidence>
<feature type="active site" evidence="8">
    <location>
        <position position="354"/>
    </location>
</feature>
<evidence type="ECO:0000256" key="1">
    <source>
        <dbReference type="ARBA" id="ARBA00000135"/>
    </source>
</evidence>
<evidence type="ECO:0000256" key="5">
    <source>
        <dbReference type="ARBA" id="ARBA00022670"/>
    </source>
</evidence>
<sequence length="504" mass="51978">MSSEPGYQAPTVTVSSSLPKRKSDAVLIVPVVSGQDDDSTATVVGNPFLDAEAVGEIEVALQALGAKGGTDQVTRVVAPSLPVASVLAVGLGAPRDEWPADSIRRAAGTAARSLNGTETVITTLSDIDLESTVEGLILGAYRFSDFRSAKTAPTDAGLTAITALTADTKAATKTEAQRAVDIATSVATARDFVNTPPSHLFPDEFAKRAKALGEAAGLEVEVLDDEALAQAGYGGIVGVGKGSSRAPRLVRLIHRGGKDGKRVALVGKGITFDTGGISIKPAANMHHMTSDMGGAAAVIATVVLAAKQKLPIEVIATVPMAENMPSATAQRPGDVLTQYGGITVEVLNTDAEGRLILADAIVRACEDNPDYLIETSTLTGAQTVALGSRTPGVMGSDAFRDRVATLSQAVGENAWAMPLPDELRDELKSTVADLANVSGSRFAGMLVAGTYLREFVADGVEWAHIDVAAPAYNTSGPWGYTPKGGTGVPTRTMFAVLEDIASNG</sequence>
<dbReference type="SUPFAM" id="SSF52949">
    <property type="entry name" value="Macro domain-like"/>
    <property type="match status" value="1"/>
</dbReference>
<gene>
    <name evidence="8" type="primary">pepA</name>
    <name evidence="10" type="ORF">M2272_001648</name>
</gene>
<dbReference type="Pfam" id="PF00883">
    <property type="entry name" value="Peptidase_M17"/>
    <property type="match status" value="1"/>
</dbReference>
<comment type="subcellular location">
    <subcellularLocation>
        <location evidence="8">Cytoplasm</location>
    </subcellularLocation>
</comment>
<dbReference type="GO" id="GO:0004177">
    <property type="term" value="F:aminopeptidase activity"/>
    <property type="evidence" value="ECO:0007669"/>
    <property type="project" value="UniProtKB-KW"/>
</dbReference>
<feature type="binding site" evidence="8">
    <location>
        <position position="291"/>
    </location>
    <ligand>
        <name>Mn(2+)</name>
        <dbReference type="ChEBI" id="CHEBI:29035"/>
        <label>2</label>
    </ligand>
</feature>
<dbReference type="InterPro" id="IPR008283">
    <property type="entry name" value="Peptidase_M17_N"/>
</dbReference>
<dbReference type="InterPro" id="IPR023042">
    <property type="entry name" value="Peptidase_M17_leu_NH2_pept"/>
</dbReference>
<dbReference type="EC" id="3.4.11.10" evidence="8"/>
<comment type="similarity">
    <text evidence="3 8">Belongs to the peptidase M17 family.</text>
</comment>
<evidence type="ECO:0000256" key="8">
    <source>
        <dbReference type="HAMAP-Rule" id="MF_00181"/>
    </source>
</evidence>
<organism evidence="10 11">
    <name type="scientific">Mycolicibacterium frederiksbergense</name>
    <dbReference type="NCBI Taxonomy" id="117567"/>
    <lineage>
        <taxon>Bacteria</taxon>
        <taxon>Bacillati</taxon>
        <taxon>Actinomycetota</taxon>
        <taxon>Actinomycetes</taxon>
        <taxon>Mycobacteriales</taxon>
        <taxon>Mycobacteriaceae</taxon>
        <taxon>Mycolicibacterium</taxon>
    </lineage>
</organism>
<dbReference type="Gene3D" id="3.40.630.10">
    <property type="entry name" value="Zn peptidases"/>
    <property type="match status" value="1"/>
</dbReference>
<evidence type="ECO:0000256" key="6">
    <source>
        <dbReference type="ARBA" id="ARBA00022801"/>
    </source>
</evidence>
<feature type="binding site" evidence="8">
    <location>
        <position position="273"/>
    </location>
    <ligand>
        <name>Mn(2+)</name>
        <dbReference type="ChEBI" id="CHEBI:29035"/>
        <label>1</label>
    </ligand>
</feature>
<keyword evidence="6 8" id="KW-0378">Hydrolase</keyword>
<keyword evidence="4 8" id="KW-0031">Aminopeptidase</keyword>
<evidence type="ECO:0000313" key="10">
    <source>
        <dbReference type="EMBL" id="MDH6195019.1"/>
    </source>
</evidence>
<dbReference type="Proteomes" id="UP001160130">
    <property type="component" value="Unassembled WGS sequence"/>
</dbReference>
<name>A0ABT6KWG2_9MYCO</name>
<reference evidence="10 11" key="1">
    <citation type="submission" date="2023-04" db="EMBL/GenBank/DDBJ databases">
        <title>Forest soil microbial communities from Buena Vista Peninsula, Colon Province, Panama.</title>
        <authorList>
            <person name="Bouskill N."/>
        </authorList>
    </citation>
    <scope>NUCLEOTIDE SEQUENCE [LARGE SCALE GENOMIC DNA]</scope>
    <source>
        <strain evidence="10 11">AC80</strain>
    </source>
</reference>
<evidence type="ECO:0000259" key="9">
    <source>
        <dbReference type="PROSITE" id="PS00631"/>
    </source>
</evidence>
<feature type="domain" description="Cytosol aminopeptidase" evidence="9">
    <location>
        <begin position="348"/>
        <end position="355"/>
    </location>
</feature>
<dbReference type="Pfam" id="PF02789">
    <property type="entry name" value="Peptidase_M17_N"/>
    <property type="match status" value="1"/>
</dbReference>
<keyword evidence="8" id="KW-0479">Metal-binding</keyword>
<comment type="cofactor">
    <cofactor evidence="8">
        <name>Mn(2+)</name>
        <dbReference type="ChEBI" id="CHEBI:29035"/>
    </cofactor>
    <text evidence="8">Binds 2 manganese ions per subunit.</text>
</comment>
<dbReference type="EC" id="3.4.11.1" evidence="8"/>
<feature type="binding site" evidence="8">
    <location>
        <position position="268"/>
    </location>
    <ligand>
        <name>Mn(2+)</name>
        <dbReference type="ChEBI" id="CHEBI:29035"/>
        <label>2</label>
    </ligand>
</feature>
<evidence type="ECO:0000256" key="2">
    <source>
        <dbReference type="ARBA" id="ARBA00000967"/>
    </source>
</evidence>
<dbReference type="PROSITE" id="PS00631">
    <property type="entry name" value="CYTOSOL_AP"/>
    <property type="match status" value="1"/>
</dbReference>
<dbReference type="CDD" id="cd00433">
    <property type="entry name" value="Peptidase_M17"/>
    <property type="match status" value="1"/>
</dbReference>
<dbReference type="PANTHER" id="PTHR11963:SF23">
    <property type="entry name" value="CYTOSOL AMINOPEPTIDASE"/>
    <property type="match status" value="1"/>
</dbReference>
<comment type="function">
    <text evidence="7 8">Presumably involved in the processing and regular turnover of intracellular proteins. Catalyzes the removal of unsubstituted N-terminal amino acids from various peptides.</text>
</comment>
<proteinExistence type="inferred from homology"/>
<dbReference type="PANTHER" id="PTHR11963">
    <property type="entry name" value="LEUCINE AMINOPEPTIDASE-RELATED"/>
    <property type="match status" value="1"/>
</dbReference>
<evidence type="ECO:0000256" key="3">
    <source>
        <dbReference type="ARBA" id="ARBA00009528"/>
    </source>
</evidence>
<keyword evidence="11" id="KW-1185">Reference proteome</keyword>
<dbReference type="RefSeq" id="WP_280831650.1">
    <property type="nucleotide sequence ID" value="NZ_JARXVE010000002.1"/>
</dbReference>
<comment type="caution">
    <text evidence="10">The sequence shown here is derived from an EMBL/GenBank/DDBJ whole genome shotgun (WGS) entry which is preliminary data.</text>
</comment>
<accession>A0ABT6KWG2</accession>
<evidence type="ECO:0000256" key="4">
    <source>
        <dbReference type="ARBA" id="ARBA00022438"/>
    </source>
</evidence>
<dbReference type="EMBL" id="JARXVE010000002">
    <property type="protein sequence ID" value="MDH6195019.1"/>
    <property type="molecule type" value="Genomic_DNA"/>
</dbReference>
<feature type="binding site" evidence="8">
    <location>
        <position position="273"/>
    </location>
    <ligand>
        <name>Mn(2+)</name>
        <dbReference type="ChEBI" id="CHEBI:29035"/>
        <label>2</label>
    </ligand>
</feature>
<dbReference type="InterPro" id="IPR043472">
    <property type="entry name" value="Macro_dom-like"/>
</dbReference>
<dbReference type="InterPro" id="IPR011356">
    <property type="entry name" value="Leucine_aapep/pepB"/>
</dbReference>
<dbReference type="NCBIfam" id="NF002073">
    <property type="entry name" value="PRK00913.1-2"/>
    <property type="match status" value="1"/>
</dbReference>
<comment type="catalytic activity">
    <reaction evidence="2 8">
        <text>Release of an N-terminal amino acid, preferentially leucine, but not glutamic or aspartic acids.</text>
        <dbReference type="EC" id="3.4.11.10"/>
    </reaction>
</comment>
<feature type="binding site" evidence="8">
    <location>
        <position position="352"/>
    </location>
    <ligand>
        <name>Mn(2+)</name>
        <dbReference type="ChEBI" id="CHEBI:29035"/>
        <label>2</label>
    </ligand>
</feature>
<feature type="binding site" evidence="8">
    <location>
        <position position="352"/>
    </location>
    <ligand>
        <name>Mn(2+)</name>
        <dbReference type="ChEBI" id="CHEBI:29035"/>
        <label>1</label>
    </ligand>
</feature>
<comment type="catalytic activity">
    <reaction evidence="1 8">
        <text>Release of an N-terminal amino acid, Xaa-|-Yaa-, in which Xaa is preferably Leu, but may be other amino acids including Pro although not Arg or Lys, and Yaa may be Pro. Amino acid amides and methyl esters are also readily hydrolyzed, but rates on arylamides are exceedingly low.</text>
        <dbReference type="EC" id="3.4.11.1"/>
    </reaction>
</comment>
<keyword evidence="5 8" id="KW-0645">Protease</keyword>
<keyword evidence="8" id="KW-0464">Manganese</keyword>